<feature type="transmembrane region" description="Helical" evidence="10">
    <location>
        <begin position="215"/>
        <end position="233"/>
    </location>
</feature>
<feature type="transmembrane region" description="Helical" evidence="10">
    <location>
        <begin position="385"/>
        <end position="408"/>
    </location>
</feature>
<feature type="transmembrane region" description="Helical" evidence="10">
    <location>
        <begin position="42"/>
        <end position="66"/>
    </location>
</feature>
<evidence type="ECO:0000313" key="14">
    <source>
        <dbReference type="Proteomes" id="UP000307517"/>
    </source>
</evidence>
<feature type="domain" description="Cation/H+ exchanger transmembrane" evidence="11">
    <location>
        <begin position="13"/>
        <end position="405"/>
    </location>
</feature>
<reference evidence="13 14" key="1">
    <citation type="submission" date="2019-04" db="EMBL/GenBank/DDBJ databases">
        <title>Genome Announcement to Ensure Probiotic Safety of Lactobacillus rhamnosus UBLR-58.</title>
        <authorList>
            <person name="Sulthana A."/>
            <person name="Lakshmi S.G."/>
            <person name="Madempudi R.S."/>
        </authorList>
    </citation>
    <scope>NUCLEOTIDE SEQUENCE [LARGE SCALE GENOMIC DNA]</scope>
    <source>
        <strain evidence="13 14">UBLR-58</strain>
    </source>
</reference>
<keyword evidence="3" id="KW-1003">Cell membrane</keyword>
<evidence type="ECO:0000256" key="1">
    <source>
        <dbReference type="ARBA" id="ARBA00004651"/>
    </source>
</evidence>
<keyword evidence="9" id="KW-0739">Sodium transport</keyword>
<dbReference type="GO" id="GO:0098719">
    <property type="term" value="P:sodium ion import across plasma membrane"/>
    <property type="evidence" value="ECO:0007669"/>
    <property type="project" value="TreeGrafter"/>
</dbReference>
<evidence type="ECO:0000256" key="6">
    <source>
        <dbReference type="ARBA" id="ARBA00023053"/>
    </source>
</evidence>
<proteinExistence type="predicted"/>
<evidence type="ECO:0000256" key="3">
    <source>
        <dbReference type="ARBA" id="ARBA00022475"/>
    </source>
</evidence>
<comment type="subcellular location">
    <subcellularLocation>
        <location evidence="1">Cell membrane</location>
        <topology evidence="1">Multi-pass membrane protein</topology>
    </subcellularLocation>
</comment>
<name>A0A508Z0L5_LACRH</name>
<feature type="transmembrane region" description="Helical" evidence="10">
    <location>
        <begin position="239"/>
        <end position="255"/>
    </location>
</feature>
<evidence type="ECO:0000256" key="5">
    <source>
        <dbReference type="ARBA" id="ARBA00022989"/>
    </source>
</evidence>
<evidence type="ECO:0000256" key="2">
    <source>
        <dbReference type="ARBA" id="ARBA00022448"/>
    </source>
</evidence>
<dbReference type="InterPro" id="IPR018422">
    <property type="entry name" value="Cation/H_exchanger_CPA1"/>
</dbReference>
<dbReference type="GO" id="GO:0015386">
    <property type="term" value="F:potassium:proton antiporter activity"/>
    <property type="evidence" value="ECO:0007669"/>
    <property type="project" value="TreeGrafter"/>
</dbReference>
<keyword evidence="6" id="KW-0915">Sodium</keyword>
<evidence type="ECO:0000256" key="8">
    <source>
        <dbReference type="ARBA" id="ARBA00023136"/>
    </source>
</evidence>
<evidence type="ECO:0000256" key="4">
    <source>
        <dbReference type="ARBA" id="ARBA00022692"/>
    </source>
</evidence>
<keyword evidence="4 10" id="KW-0812">Transmembrane</keyword>
<keyword evidence="8 10" id="KW-0472">Membrane</keyword>
<feature type="transmembrane region" description="Helical" evidence="10">
    <location>
        <begin position="316"/>
        <end position="338"/>
    </location>
</feature>
<protein>
    <submittedName>
        <fullName evidence="12">Sodium:proton antiporter</fullName>
    </submittedName>
</protein>
<feature type="transmembrane region" description="Helical" evidence="10">
    <location>
        <begin position="87"/>
        <end position="106"/>
    </location>
</feature>
<dbReference type="AlphaFoldDB" id="A0A508Z0L5"/>
<evidence type="ECO:0000313" key="12">
    <source>
        <dbReference type="EMBL" id="NZA04919.1"/>
    </source>
</evidence>
<dbReference type="RefSeq" id="WP_005688750.1">
    <property type="nucleotide sequence ID" value="NZ_CABFNI010000013.1"/>
</dbReference>
<evidence type="ECO:0000313" key="15">
    <source>
        <dbReference type="Proteomes" id="UP000552935"/>
    </source>
</evidence>
<dbReference type="Proteomes" id="UP000552935">
    <property type="component" value="Unassembled WGS sequence"/>
</dbReference>
<dbReference type="GO" id="GO:0051453">
    <property type="term" value="P:regulation of intracellular pH"/>
    <property type="evidence" value="ECO:0007669"/>
    <property type="project" value="TreeGrafter"/>
</dbReference>
<organism evidence="12 15">
    <name type="scientific">Lacticaseibacillus rhamnosus</name>
    <name type="common">Lactobacillus rhamnosus</name>
    <dbReference type="NCBI Taxonomy" id="47715"/>
    <lineage>
        <taxon>Bacteria</taxon>
        <taxon>Bacillati</taxon>
        <taxon>Bacillota</taxon>
        <taxon>Bacilli</taxon>
        <taxon>Lactobacillales</taxon>
        <taxon>Lactobacillaceae</taxon>
        <taxon>Lacticaseibacillus</taxon>
    </lineage>
</organism>
<comment type="caution">
    <text evidence="12">The sequence shown here is derived from an EMBL/GenBank/DDBJ whole genome shotgun (WGS) entry which is preliminary data.</text>
</comment>
<evidence type="ECO:0000256" key="7">
    <source>
        <dbReference type="ARBA" id="ARBA00023065"/>
    </source>
</evidence>
<dbReference type="Gene3D" id="6.10.140.1330">
    <property type="match status" value="1"/>
</dbReference>
<keyword evidence="2" id="KW-0813">Transport</keyword>
<dbReference type="PANTHER" id="PTHR10110">
    <property type="entry name" value="SODIUM/HYDROGEN EXCHANGER"/>
    <property type="match status" value="1"/>
</dbReference>
<sequence length="704" mass="78460">MHLVEAVLFLMALVIISNVLSHYIVAVPVSLIQVALGLGAALFFHLTINLATDWFMLLFIAPLLFYDGRHFPRRELWELRGPIMGNAIFLVFATMLVGGYLIHFLIPPLPLPASFALAAILSPTDPIAVQSLAKRVHLPSGVLHLVSGESLINDASGLIGFKYGIAATMTGAFALGHAVRDFFYVALVGALAGLVLIGLINLSRNWLLQQGLNDVILHTILQVLTPFFIYLIVDEFMHASGVIAVVVAGLLSNTQHNRYVAALPELRIVSERTWDLIVYTLNGIIFLILGIELPVAMRDTIADHEVNTWQALEFVVIVYLGILVLRTLWIYGYMWLTVRSKGNPPSWRAALLSGISGVRGAITLVGVFAVPAALANGQPFPERSLMLFIAAGVVVLSLIVAIVALPLVTRSVAPLQTRGSTIAADGSSDVAEDDENSHDVRIISQRQAQLFVYQMAVRRVESERRESNQKAALDLIAEYQNLIRRLELAEDTGAAIPPLVQDELDLRKVGVQGELYALDDLWRENKIMSKSYAKAHKQLQHRLDDLNSMAKRSGRPTLRMLLDRSALKLSHFWYTVASEQNRSHRFFNEKLFIEKETAKGGLKYLSQFLRQKENKAHHYNRQVIYSLIVQYRNRIASVKALNTHKSTQYEHELGRLRAIAFAAERTAIHDLLEKGYITMAMAQRLNQNVNFTENAATLTSMEEV</sequence>
<evidence type="ECO:0000256" key="9">
    <source>
        <dbReference type="ARBA" id="ARBA00023201"/>
    </source>
</evidence>
<evidence type="ECO:0000259" key="11">
    <source>
        <dbReference type="Pfam" id="PF00999"/>
    </source>
</evidence>
<feature type="transmembrane region" description="Helical" evidence="10">
    <location>
        <begin position="276"/>
        <end position="296"/>
    </location>
</feature>
<dbReference type="GO" id="GO:0005886">
    <property type="term" value="C:plasma membrane"/>
    <property type="evidence" value="ECO:0007669"/>
    <property type="project" value="UniProtKB-SubCell"/>
</dbReference>
<feature type="transmembrane region" description="Helical" evidence="10">
    <location>
        <begin position="7"/>
        <end position="36"/>
    </location>
</feature>
<evidence type="ECO:0000313" key="13">
    <source>
        <dbReference type="EMBL" id="THC80705.1"/>
    </source>
</evidence>
<dbReference type="PANTHER" id="PTHR10110:SF86">
    <property type="entry name" value="SODIUM_HYDROGEN EXCHANGER 7"/>
    <property type="match status" value="1"/>
</dbReference>
<dbReference type="InterPro" id="IPR006153">
    <property type="entry name" value="Cation/H_exchanger_TM"/>
</dbReference>
<feature type="transmembrane region" description="Helical" evidence="10">
    <location>
        <begin position="182"/>
        <end position="203"/>
    </location>
</feature>
<dbReference type="EMBL" id="JACCKI010000004">
    <property type="protein sequence ID" value="NZA04919.1"/>
    <property type="molecule type" value="Genomic_DNA"/>
</dbReference>
<keyword evidence="7" id="KW-0406">Ion transport</keyword>
<dbReference type="Pfam" id="PF00999">
    <property type="entry name" value="Na_H_Exchanger"/>
    <property type="match status" value="1"/>
</dbReference>
<feature type="transmembrane region" description="Helical" evidence="10">
    <location>
        <begin position="350"/>
        <end position="373"/>
    </location>
</feature>
<dbReference type="EMBL" id="SSHM01000001">
    <property type="protein sequence ID" value="THC80705.1"/>
    <property type="molecule type" value="Genomic_DNA"/>
</dbReference>
<keyword evidence="5 10" id="KW-1133">Transmembrane helix</keyword>
<accession>A0A508Z0L5</accession>
<gene>
    <name evidence="13" type="ORF">E6L36_10045</name>
    <name evidence="12" type="ORF">H0N82_07315</name>
</gene>
<dbReference type="Proteomes" id="UP000307517">
    <property type="component" value="Unassembled WGS sequence"/>
</dbReference>
<reference evidence="12 15" key="2">
    <citation type="submission" date="2020-07" db="EMBL/GenBank/DDBJ databases">
        <title>Organ Donor 1.</title>
        <authorList>
            <person name="Marsh A.J."/>
            <person name="Azcarate-Peril M.A."/>
        </authorList>
    </citation>
    <scope>NUCLEOTIDE SEQUENCE [LARGE SCALE GENOMIC DNA]</scope>
    <source>
        <strain evidence="12 15">AMC0712</strain>
    </source>
</reference>
<evidence type="ECO:0000256" key="10">
    <source>
        <dbReference type="SAM" id="Phobius"/>
    </source>
</evidence>
<dbReference type="GO" id="GO:0015385">
    <property type="term" value="F:sodium:proton antiporter activity"/>
    <property type="evidence" value="ECO:0007669"/>
    <property type="project" value="InterPro"/>
</dbReference>